<dbReference type="RefSeq" id="XP_009496469.1">
    <property type="nucleotide sequence ID" value="XM_009498194.1"/>
</dbReference>
<sequence length="508" mass="53995">MSDRLYRELRAYRAKRRFSSGRLVTLLMLVMLALGGLSVGLDLLAGRRGTWAAERRAAAAAAAAEEAEPPLPDPRSVRLPGSGRGAARCAEMLDALQDVPLLEECWTGAVAGGSLPVESVPVEVLPLALRWWVAFEGQPLYRPAGRAVGSCDHMRQGLPAGDWRADPPVAQGTVKSIHRSTWLDRGSGRRVPVAVLALRRENLIGDFSSGISRLIALAGHPNVWPLLAACPRWEGFTGYGTPELGRKLVEARRTGARPGDLKAAVAPFAELGSLDNLESTAILEGIHLDVAARMSLALQLLRLHAFLHDDVAAICPEHPVLGVGMVERSPLRGALLQHDFKPSQFLVAWGPGRRLSVYLNDAEAMPLFRSPLQGGWPEVCPTPKRDTREEAAPGVAPAPEAEIARELAHLASLLASVTLSPPAVDTQQLGQMLDGAGSAAGRSGPDRALIRLDAPWPPALRRALEDVLRCLRAGGHRACSAGQAFVRLAAALRSHVGPVAAAPGGGVV</sequence>
<dbReference type="EMBL" id="KB932207">
    <property type="protein sequence ID" value="KCV68898.1"/>
    <property type="molecule type" value="Genomic_DNA"/>
</dbReference>
<organism evidence="2">
    <name type="scientific">Fonticula alba</name>
    <name type="common">Slime mold</name>
    <dbReference type="NCBI Taxonomy" id="691883"/>
    <lineage>
        <taxon>Eukaryota</taxon>
        <taxon>Rotosphaerida</taxon>
        <taxon>Fonticulaceae</taxon>
        <taxon>Fonticula</taxon>
    </lineage>
</organism>
<evidence type="ECO:0000313" key="3">
    <source>
        <dbReference type="Proteomes" id="UP000030693"/>
    </source>
</evidence>
<dbReference type="AlphaFoldDB" id="A0A058Z4P6"/>
<gene>
    <name evidence="2" type="ORF">H696_04317</name>
</gene>
<dbReference type="Proteomes" id="UP000030693">
    <property type="component" value="Unassembled WGS sequence"/>
</dbReference>
<feature type="transmembrane region" description="Helical" evidence="1">
    <location>
        <begin position="21"/>
        <end position="41"/>
    </location>
</feature>
<dbReference type="GeneID" id="20529042"/>
<evidence type="ECO:0000313" key="2">
    <source>
        <dbReference type="EMBL" id="KCV68898.1"/>
    </source>
</evidence>
<reference evidence="2" key="1">
    <citation type="submission" date="2013-04" db="EMBL/GenBank/DDBJ databases">
        <title>The Genome Sequence of Fonticula alba ATCC 38817.</title>
        <authorList>
            <consortium name="The Broad Institute Genomics Platform"/>
            <person name="Russ C."/>
            <person name="Cuomo C."/>
            <person name="Burger G."/>
            <person name="Gray M.W."/>
            <person name="Holland P.W.H."/>
            <person name="King N."/>
            <person name="Lang F.B.F."/>
            <person name="Roger A.J."/>
            <person name="Ruiz-Trillo I."/>
            <person name="Brown M."/>
            <person name="Walker B."/>
            <person name="Young S."/>
            <person name="Zeng Q."/>
            <person name="Gargeya S."/>
            <person name="Fitzgerald M."/>
            <person name="Haas B."/>
            <person name="Abouelleil A."/>
            <person name="Allen A.W."/>
            <person name="Alvarado L."/>
            <person name="Arachchi H.M."/>
            <person name="Berlin A.M."/>
            <person name="Chapman S.B."/>
            <person name="Gainer-Dewar J."/>
            <person name="Goldberg J."/>
            <person name="Griggs A."/>
            <person name="Gujja S."/>
            <person name="Hansen M."/>
            <person name="Howarth C."/>
            <person name="Imamovic A."/>
            <person name="Ireland A."/>
            <person name="Larimer J."/>
            <person name="McCowan C."/>
            <person name="Murphy C."/>
            <person name="Pearson M."/>
            <person name="Poon T.W."/>
            <person name="Priest M."/>
            <person name="Roberts A."/>
            <person name="Saif S."/>
            <person name="Shea T."/>
            <person name="Sisk P."/>
            <person name="Sykes S."/>
            <person name="Wortman J."/>
            <person name="Nusbaum C."/>
            <person name="Birren B."/>
        </authorList>
    </citation>
    <scope>NUCLEOTIDE SEQUENCE [LARGE SCALE GENOMIC DNA]</scope>
    <source>
        <strain evidence="2">ATCC 38817</strain>
    </source>
</reference>
<evidence type="ECO:0000256" key="1">
    <source>
        <dbReference type="SAM" id="Phobius"/>
    </source>
</evidence>
<name>A0A058Z4P6_FONAL</name>
<keyword evidence="3" id="KW-1185">Reference proteome</keyword>
<evidence type="ECO:0008006" key="4">
    <source>
        <dbReference type="Google" id="ProtNLM"/>
    </source>
</evidence>
<keyword evidence="1" id="KW-0812">Transmembrane</keyword>
<keyword evidence="1" id="KW-0472">Membrane</keyword>
<proteinExistence type="predicted"/>
<keyword evidence="1" id="KW-1133">Transmembrane helix</keyword>
<accession>A0A058Z4P6</accession>
<protein>
    <recommendedName>
        <fullName evidence="4">Protein kinase domain-containing protein</fullName>
    </recommendedName>
</protein>